<dbReference type="RefSeq" id="WP_130629833.1">
    <property type="nucleotide sequence ID" value="NZ_CP036164.1"/>
</dbReference>
<dbReference type="Proteomes" id="UP000290408">
    <property type="component" value="Chromosome"/>
</dbReference>
<feature type="domain" description="HTH cro/C1-type" evidence="2">
    <location>
        <begin position="9"/>
        <end position="74"/>
    </location>
</feature>
<gene>
    <name evidence="3" type="ORF">EXU32_10340</name>
</gene>
<dbReference type="Pfam" id="PF13443">
    <property type="entry name" value="HTH_26"/>
    <property type="match status" value="1"/>
</dbReference>
<sequence length="108" mass="11910">MRVVKYHWNLRQLMADRGLYATTDLLPLLADRGIELSASQAFRLVTGTPERLSLPIMAALCDALACEPSELFEPYAVAAKARTRRAAGETKSSPADLKRPTPARIVKE</sequence>
<evidence type="ECO:0000313" key="3">
    <source>
        <dbReference type="EMBL" id="QBF46615.1"/>
    </source>
</evidence>
<dbReference type="EMBL" id="CP036164">
    <property type="protein sequence ID" value="QBF46615.1"/>
    <property type="molecule type" value="Genomic_DNA"/>
</dbReference>
<accession>A0A4P6MXH0</accession>
<dbReference type="AlphaFoldDB" id="A0A4P6MXH0"/>
<reference evidence="3 4" key="1">
    <citation type="submission" date="2019-02" db="EMBL/GenBank/DDBJ databases">
        <title>Genomic data mining of an Antarctic deep-sea actinobacterium, Janibacterlimosus P3-3-X1.</title>
        <authorList>
            <person name="Liao L."/>
            <person name="Chen B."/>
        </authorList>
    </citation>
    <scope>NUCLEOTIDE SEQUENCE [LARGE SCALE GENOMIC DNA]</scope>
    <source>
        <strain evidence="3 4">P3-3-X1</strain>
    </source>
</reference>
<feature type="region of interest" description="Disordered" evidence="1">
    <location>
        <begin position="83"/>
        <end position="108"/>
    </location>
</feature>
<dbReference type="KEGG" id="jli:EXU32_10340"/>
<name>A0A4P6MXH0_9MICO</name>
<proteinExistence type="predicted"/>
<protein>
    <submittedName>
        <fullName evidence="3">XRE family transcriptional regulator</fullName>
    </submittedName>
</protein>
<dbReference type="OrthoDB" id="3626437at2"/>
<evidence type="ECO:0000256" key="1">
    <source>
        <dbReference type="SAM" id="MobiDB-lite"/>
    </source>
</evidence>
<dbReference type="InterPro" id="IPR001387">
    <property type="entry name" value="Cro/C1-type_HTH"/>
</dbReference>
<organism evidence="3 4">
    <name type="scientific">Janibacter limosus</name>
    <dbReference type="NCBI Taxonomy" id="53458"/>
    <lineage>
        <taxon>Bacteria</taxon>
        <taxon>Bacillati</taxon>
        <taxon>Actinomycetota</taxon>
        <taxon>Actinomycetes</taxon>
        <taxon>Micrococcales</taxon>
        <taxon>Intrasporangiaceae</taxon>
        <taxon>Janibacter</taxon>
    </lineage>
</organism>
<evidence type="ECO:0000259" key="2">
    <source>
        <dbReference type="Pfam" id="PF13443"/>
    </source>
</evidence>
<keyword evidence="4" id="KW-1185">Reference proteome</keyword>
<evidence type="ECO:0000313" key="4">
    <source>
        <dbReference type="Proteomes" id="UP000290408"/>
    </source>
</evidence>